<evidence type="ECO:0000259" key="9">
    <source>
        <dbReference type="Pfam" id="PF12390"/>
    </source>
</evidence>
<dbReference type="RefSeq" id="WP_395804785.1">
    <property type="nucleotide sequence ID" value="NZ_CP043494.1"/>
</dbReference>
<dbReference type="InterPro" id="IPR004534">
    <property type="entry name" value="SelA_trans"/>
</dbReference>
<dbReference type="SUPFAM" id="SSF53383">
    <property type="entry name" value="PLP-dependent transferases"/>
    <property type="match status" value="1"/>
</dbReference>
<comment type="cofactor">
    <cofactor evidence="1 8">
        <name>pyridoxal 5'-phosphate</name>
        <dbReference type="ChEBI" id="CHEBI:597326"/>
    </cofactor>
</comment>
<keyword evidence="3 8" id="KW-0808">Transferase</keyword>
<evidence type="ECO:0000256" key="3">
    <source>
        <dbReference type="ARBA" id="ARBA00022679"/>
    </source>
</evidence>
<dbReference type="GO" id="GO:0004125">
    <property type="term" value="F:L-seryl-tRNA(Sec) selenium transferase activity"/>
    <property type="evidence" value="ECO:0007669"/>
    <property type="project" value="UniProtKB-EC"/>
</dbReference>
<keyword evidence="11" id="KW-1185">Reference proteome</keyword>
<comment type="subcellular location">
    <subcellularLocation>
        <location evidence="8">Cytoplasm</location>
    </subcellularLocation>
</comment>
<dbReference type="Pfam" id="PF03841">
    <property type="entry name" value="SelA"/>
    <property type="match status" value="1"/>
</dbReference>
<gene>
    <name evidence="8 10" type="primary">selA</name>
    <name evidence="10" type="ORF">F0U60_30065</name>
</gene>
<comment type="catalytic activity">
    <reaction evidence="8">
        <text>L-seryl-tRNA(Sec) + selenophosphate + H(+) = L-selenocysteinyl-tRNA(Sec) + phosphate</text>
        <dbReference type="Rhea" id="RHEA:22728"/>
        <dbReference type="Rhea" id="RHEA-COMP:9742"/>
        <dbReference type="Rhea" id="RHEA-COMP:9743"/>
        <dbReference type="ChEBI" id="CHEBI:15378"/>
        <dbReference type="ChEBI" id="CHEBI:16144"/>
        <dbReference type="ChEBI" id="CHEBI:43474"/>
        <dbReference type="ChEBI" id="CHEBI:78533"/>
        <dbReference type="ChEBI" id="CHEBI:78573"/>
        <dbReference type="EC" id="2.9.1.1"/>
    </reaction>
</comment>
<comment type="pathway">
    <text evidence="8">Aminoacyl-tRNA biosynthesis; selenocysteinyl-tRNA(Sec) biosynthesis; selenocysteinyl-tRNA(Sec) from L-seryl-tRNA(Sec) (bacterial route): step 1/1.</text>
</comment>
<evidence type="ECO:0000313" key="11">
    <source>
        <dbReference type="Proteomes" id="UP001611383"/>
    </source>
</evidence>
<dbReference type="PANTHER" id="PTHR32328">
    <property type="entry name" value="L-SERYL-TRNA(SEC) SELENIUM TRANSFERASE"/>
    <property type="match status" value="1"/>
</dbReference>
<evidence type="ECO:0000256" key="1">
    <source>
        <dbReference type="ARBA" id="ARBA00001933"/>
    </source>
</evidence>
<dbReference type="Pfam" id="PF12390">
    <property type="entry name" value="Se-cys_synth_N"/>
    <property type="match status" value="1"/>
</dbReference>
<sequence length="465" mass="48865">MGAPSAEDGGKNALLRALPSIEQLLRRPSLEARLSGLPRARVVAALRLAVERVRGRLLRGEARPFEDSDVDEALRTLATPNLRPVLNATGVVLHTNLGRAPLAPEAVARVAAVSRGYSNLEYDLDEGERGSRYAPVVELLTQLTGAEDALVVNNCAGAALLVLATLAAGREAIVSRGELVEIGGGFRVPDVMKQSGARLVEVGTTNRTRRSDYESALTPDTGVLMKVHRSNFALVGFTEEVEVKELAALGRARGVPVFVDLGSGALVPLTGEGLTGEPTVPATVAAGADVVAFSGDKLLGGPQAGIIVGRAALIARIKKHPLTRALRIDKMTVAALEATLELYRDGRPEAVPTYRLLTWPVDVLRARAERLHTLLAEKGLKARVAPTLGQVGGGAMPLARLPSFACILTVGEPAAFLECLRGADVPVIGRISDGEVVLDVRCLAEEDLGPVADAVGTAIQGRQPC</sequence>
<dbReference type="EC" id="2.9.1.1" evidence="8"/>
<evidence type="ECO:0000256" key="2">
    <source>
        <dbReference type="ARBA" id="ARBA00022490"/>
    </source>
</evidence>
<dbReference type="Gene3D" id="3.90.1150.180">
    <property type="match status" value="1"/>
</dbReference>
<keyword evidence="4 8" id="KW-0663">Pyridoxal phosphate</keyword>
<evidence type="ECO:0000256" key="6">
    <source>
        <dbReference type="ARBA" id="ARBA00023266"/>
    </source>
</evidence>
<dbReference type="Gene3D" id="3.40.640.10">
    <property type="entry name" value="Type I PLP-dependent aspartate aminotransferase-like (Major domain)"/>
    <property type="match status" value="1"/>
</dbReference>
<proteinExistence type="inferred from homology"/>
<dbReference type="EMBL" id="CP043494">
    <property type="protein sequence ID" value="WNG47911.1"/>
    <property type="molecule type" value="Genomic_DNA"/>
</dbReference>
<dbReference type="Proteomes" id="UP001611383">
    <property type="component" value="Chromosome"/>
</dbReference>
<organism evidence="10 11">
    <name type="scientific">Archangium minus</name>
    <dbReference type="NCBI Taxonomy" id="83450"/>
    <lineage>
        <taxon>Bacteria</taxon>
        <taxon>Pseudomonadati</taxon>
        <taxon>Myxococcota</taxon>
        <taxon>Myxococcia</taxon>
        <taxon>Myxococcales</taxon>
        <taxon>Cystobacterineae</taxon>
        <taxon>Archangiaceae</taxon>
        <taxon>Archangium</taxon>
    </lineage>
</organism>
<feature type="modified residue" description="N6-(pyridoxal phosphate)lysine" evidence="8">
    <location>
        <position position="297"/>
    </location>
</feature>
<dbReference type="InterPro" id="IPR018319">
    <property type="entry name" value="SelA-like"/>
</dbReference>
<evidence type="ECO:0000256" key="4">
    <source>
        <dbReference type="ARBA" id="ARBA00022898"/>
    </source>
</evidence>
<keyword evidence="6 8" id="KW-0711">Selenium</keyword>
<dbReference type="InterPro" id="IPR015424">
    <property type="entry name" value="PyrdxlP-dep_Trfase"/>
</dbReference>
<evidence type="ECO:0000256" key="8">
    <source>
        <dbReference type="HAMAP-Rule" id="MF_00423"/>
    </source>
</evidence>
<evidence type="ECO:0000256" key="7">
    <source>
        <dbReference type="ARBA" id="ARBA00044507"/>
    </source>
</evidence>
<dbReference type="PANTHER" id="PTHR32328:SF0">
    <property type="entry name" value="L-SERYL-TRNA(SEC) SELENIUM TRANSFERASE"/>
    <property type="match status" value="1"/>
</dbReference>
<dbReference type="InterPro" id="IPR015421">
    <property type="entry name" value="PyrdxlP-dep_Trfase_major"/>
</dbReference>
<protein>
    <recommendedName>
        <fullName evidence="8">L-seryl-tRNA(Sec) selenium transferase</fullName>
        <ecNumber evidence="8">2.9.1.1</ecNumber>
    </recommendedName>
    <alternativeName>
        <fullName evidence="8">Selenocysteine synthase</fullName>
        <shortName evidence="8">Sec synthase</shortName>
    </alternativeName>
    <alternativeName>
        <fullName evidence="8">Selenocysteinyl-tRNA(Sec) synthase</fullName>
    </alternativeName>
</protein>
<evidence type="ECO:0000313" key="10">
    <source>
        <dbReference type="EMBL" id="WNG47911.1"/>
    </source>
</evidence>
<keyword evidence="2 8" id="KW-0963">Cytoplasm</keyword>
<comment type="function">
    <text evidence="8">Converts seryl-tRNA(Sec) to selenocysteinyl-tRNA(Sec) required for selenoprotein biosynthesis.</text>
</comment>
<dbReference type="NCBIfam" id="TIGR00474">
    <property type="entry name" value="selA"/>
    <property type="match status" value="1"/>
</dbReference>
<feature type="domain" description="L-seryl-tRNA selenium transferase N-terminal" evidence="9">
    <location>
        <begin position="15"/>
        <end position="54"/>
    </location>
</feature>
<reference evidence="10 11" key="1">
    <citation type="submission" date="2019-08" db="EMBL/GenBank/DDBJ databases">
        <title>Archangium and Cystobacter genomes.</title>
        <authorList>
            <person name="Chen I.-C.K."/>
            <person name="Wielgoss S."/>
        </authorList>
    </citation>
    <scope>NUCLEOTIDE SEQUENCE [LARGE SCALE GENOMIC DNA]</scope>
    <source>
        <strain evidence="10 11">Cbm 6</strain>
    </source>
</reference>
<name>A0ABY9WXM8_9BACT</name>
<comment type="similarity">
    <text evidence="7 8">Belongs to the SelA family.</text>
</comment>
<accession>A0ABY9WXM8</accession>
<evidence type="ECO:0000256" key="5">
    <source>
        <dbReference type="ARBA" id="ARBA00022917"/>
    </source>
</evidence>
<dbReference type="HAMAP" id="MF_00423">
    <property type="entry name" value="SelA"/>
    <property type="match status" value="1"/>
</dbReference>
<dbReference type="InterPro" id="IPR025862">
    <property type="entry name" value="SelA_trans_N_dom"/>
</dbReference>
<keyword evidence="5 8" id="KW-0648">Protein biosynthesis</keyword>